<organism evidence="2 3">
    <name type="scientific">Leeia speluncae</name>
    <dbReference type="NCBI Taxonomy" id="2884804"/>
    <lineage>
        <taxon>Bacteria</taxon>
        <taxon>Pseudomonadati</taxon>
        <taxon>Pseudomonadota</taxon>
        <taxon>Betaproteobacteria</taxon>
        <taxon>Neisseriales</taxon>
        <taxon>Leeiaceae</taxon>
        <taxon>Leeia</taxon>
    </lineage>
</organism>
<protein>
    <submittedName>
        <fullName evidence="2">YcfL family protein</fullName>
    </submittedName>
</protein>
<dbReference type="Pfam" id="PF07233">
    <property type="entry name" value="DUF1425"/>
    <property type="match status" value="1"/>
</dbReference>
<dbReference type="InterPro" id="IPR010824">
    <property type="entry name" value="DUF1425"/>
</dbReference>
<dbReference type="Proteomes" id="UP001165395">
    <property type="component" value="Unassembled WGS sequence"/>
</dbReference>
<gene>
    <name evidence="2" type="ORF">LIN78_10935</name>
</gene>
<dbReference type="RefSeq" id="WP_227180837.1">
    <property type="nucleotide sequence ID" value="NZ_JAJBZT010000005.1"/>
</dbReference>
<dbReference type="EMBL" id="JAJBZT010000005">
    <property type="protein sequence ID" value="MCB6184060.1"/>
    <property type="molecule type" value="Genomic_DNA"/>
</dbReference>
<reference evidence="2" key="1">
    <citation type="submission" date="2021-10" db="EMBL/GenBank/DDBJ databases">
        <title>The complete genome sequence of Leeia sp. TBRC 13508.</title>
        <authorList>
            <person name="Charoenyingcharoen P."/>
            <person name="Yukphan P."/>
        </authorList>
    </citation>
    <scope>NUCLEOTIDE SEQUENCE</scope>
    <source>
        <strain evidence="2">TBRC 13508</strain>
    </source>
</reference>
<evidence type="ECO:0000313" key="3">
    <source>
        <dbReference type="Proteomes" id="UP001165395"/>
    </source>
</evidence>
<comment type="caution">
    <text evidence="2">The sequence shown here is derived from an EMBL/GenBank/DDBJ whole genome shotgun (WGS) entry which is preliminary data.</text>
</comment>
<feature type="signal peptide" evidence="1">
    <location>
        <begin position="1"/>
        <end position="23"/>
    </location>
</feature>
<proteinExistence type="predicted"/>
<accession>A0ABS8D789</accession>
<sequence>MKFTKLVGLICFTLILSAPPVMAESIASKIEQLGKMDEVSVVGIKKVVRDGLVRLQIELSNADNEIQQFTWRIRWLDDSGFQVGSEEVWKPEVIYGKQKKVLSTVAPSPQATDFKVELYSPENYANGANEPSKN</sequence>
<name>A0ABS8D789_9NEIS</name>
<dbReference type="Gene3D" id="2.60.40.3230">
    <property type="match status" value="1"/>
</dbReference>
<feature type="chain" id="PRO_5046352584" evidence="1">
    <location>
        <begin position="24"/>
        <end position="134"/>
    </location>
</feature>
<dbReference type="CDD" id="cd09030">
    <property type="entry name" value="DUF1425"/>
    <property type="match status" value="1"/>
</dbReference>
<keyword evidence="3" id="KW-1185">Reference proteome</keyword>
<evidence type="ECO:0000313" key="2">
    <source>
        <dbReference type="EMBL" id="MCB6184060.1"/>
    </source>
</evidence>
<keyword evidence="1" id="KW-0732">Signal</keyword>
<evidence type="ECO:0000256" key="1">
    <source>
        <dbReference type="SAM" id="SignalP"/>
    </source>
</evidence>
<dbReference type="InterPro" id="IPR038483">
    <property type="entry name" value="YcfL-like_sf"/>
</dbReference>